<feature type="transmembrane region" description="Helical" evidence="10">
    <location>
        <begin position="443"/>
        <end position="461"/>
    </location>
</feature>
<dbReference type="Pfam" id="PF01370">
    <property type="entry name" value="Epimerase"/>
    <property type="match status" value="1"/>
</dbReference>
<feature type="transmembrane region" description="Helical" evidence="10">
    <location>
        <begin position="814"/>
        <end position="831"/>
    </location>
</feature>
<evidence type="ECO:0000259" key="11">
    <source>
        <dbReference type="Pfam" id="PF01370"/>
    </source>
</evidence>
<reference evidence="14 15" key="1">
    <citation type="submission" date="2024-06" db="EMBL/GenBank/DDBJ databases">
        <title>Brevundimonas sp. C11.</title>
        <authorList>
            <person name="Maltman C."/>
        </authorList>
    </citation>
    <scope>NUCLEOTIDE SEQUENCE [LARGE SCALE GENOMIC DNA]</scope>
    <source>
        <strain evidence="14 15">C11</strain>
    </source>
</reference>
<dbReference type="InterPro" id="IPR050177">
    <property type="entry name" value="Lipid_A_modif_metabolic_enz"/>
</dbReference>
<comment type="caution">
    <text evidence="14">The sequence shown here is derived from an EMBL/GenBank/DDBJ whole genome shotgun (WGS) entry which is preliminary data.</text>
</comment>
<evidence type="ECO:0000256" key="5">
    <source>
        <dbReference type="ARBA" id="ARBA00022989"/>
    </source>
</evidence>
<keyword evidence="15" id="KW-1185">Reference proteome</keyword>
<evidence type="ECO:0000256" key="1">
    <source>
        <dbReference type="ARBA" id="ARBA00004141"/>
    </source>
</evidence>
<dbReference type="RefSeq" id="WP_349683371.1">
    <property type="nucleotide sequence ID" value="NZ_JBEGDD010000002.1"/>
</dbReference>
<feature type="domain" description="Vitamin K epoxide reductase" evidence="13">
    <location>
        <begin position="546"/>
        <end position="678"/>
    </location>
</feature>
<feature type="transmembrane region" description="Helical" evidence="10">
    <location>
        <begin position="547"/>
        <end position="567"/>
    </location>
</feature>
<keyword evidence="8" id="KW-1015">Disulfide bond</keyword>
<dbReference type="SUPFAM" id="SSF51735">
    <property type="entry name" value="NAD(P)-binding Rossmann-fold domains"/>
    <property type="match status" value="1"/>
</dbReference>
<feature type="transmembrane region" description="Helical" evidence="10">
    <location>
        <begin position="473"/>
        <end position="490"/>
    </location>
</feature>
<evidence type="ECO:0000256" key="4">
    <source>
        <dbReference type="ARBA" id="ARBA00022719"/>
    </source>
</evidence>
<protein>
    <submittedName>
        <fullName evidence="14">NAD-dependent epimerase/dehydratase family protein</fullName>
    </submittedName>
</protein>
<comment type="similarity">
    <text evidence="2">Belongs to the VKOR family.</text>
</comment>
<feature type="transmembrane region" description="Helical" evidence="10">
    <location>
        <begin position="496"/>
        <end position="515"/>
    </location>
</feature>
<evidence type="ECO:0000256" key="7">
    <source>
        <dbReference type="ARBA" id="ARBA00023136"/>
    </source>
</evidence>
<dbReference type="PANTHER" id="PTHR43245">
    <property type="entry name" value="BIFUNCTIONAL POLYMYXIN RESISTANCE PROTEIN ARNA"/>
    <property type="match status" value="1"/>
</dbReference>
<accession>A0ABV1NK27</accession>
<dbReference type="InterPro" id="IPR001509">
    <property type="entry name" value="Epimerase_deHydtase"/>
</dbReference>
<evidence type="ECO:0000259" key="13">
    <source>
        <dbReference type="Pfam" id="PF07884"/>
    </source>
</evidence>
<dbReference type="CDD" id="cd12919">
    <property type="entry name" value="VKOR_2"/>
    <property type="match status" value="1"/>
</dbReference>
<evidence type="ECO:0000256" key="2">
    <source>
        <dbReference type="ARBA" id="ARBA00006214"/>
    </source>
</evidence>
<dbReference type="Gene3D" id="1.20.1440.130">
    <property type="entry name" value="VKOR domain"/>
    <property type="match status" value="1"/>
</dbReference>
<keyword evidence="4" id="KW-0874">Quinone</keyword>
<name>A0ABV1NK27_9CAUL</name>
<feature type="transmembrane region" description="Helical" evidence="10">
    <location>
        <begin position="393"/>
        <end position="413"/>
    </location>
</feature>
<evidence type="ECO:0000256" key="9">
    <source>
        <dbReference type="ARBA" id="ARBA00023284"/>
    </source>
</evidence>
<dbReference type="Gene3D" id="3.40.50.720">
    <property type="entry name" value="NAD(P)-binding Rossmann-like Domain"/>
    <property type="match status" value="1"/>
</dbReference>
<keyword evidence="7 10" id="KW-0472">Membrane</keyword>
<keyword evidence="5 10" id="KW-1133">Transmembrane helix</keyword>
<dbReference type="Proteomes" id="UP001445732">
    <property type="component" value="Unassembled WGS sequence"/>
</dbReference>
<sequence length="849" mass="93136">MNAPPDERETVIITGSSGFIGSALVRHLSTRYQVIGFDRDLPPHPPAEAECVCIDLTDDASVEAAFRRVRVAYGSRIASVVHLAGYFDLTGEPNSKYEEVTVKGTERLLRALQAFETEQFVFVSTMLIHASTTPGVPINEQSPLDASLPYRDSKIRTEQLIREQRGAIPAVYLRPAGIYDDGGHSAFLAQQIARINERRLSSHVYPGSLATGQPSLHLDDLLDAVERVIDRRAALPPDLPVLLGELDAMSYDDLQRALGRLIHDEAWETHSIPKAAAKAGAWAQNTVLDEDTFIRPWMVDISDDHYTLDLTRARQLLDWSPRRSLRESLPAIVRGLKRDPYAWYRANGLNAARVADDKAEKAAARPHDMAPAEHQQMIHDHAKGMRGMHFDRLWVHWLTMGLGLWLATVPFVFGTFSQTEFSTAILNVTEERGLWDPALRNALTGWNDLICGVLIMMFAALSMSPRNGWAQWANGALGVWLLGASLLFWAPSAAVYANDMLVGALVVALTMLIPMMPGMSTEGMMDDTDTPPGWSYCPSTYLQRMPIIVMGAIGLVLSRVLTAYQLGHIDGAWEPFFDVPGVLNGAEYIITSDMSKAWPVADGGVGTMIYMIEILMGAMGGRARWRTMPWMVLLFGVIVVPLGVVSIYFIIMQPIAIGTYCTLCLAAGLAMLIMIPYSLDELVAMGQFLVLNKRRGRPVWSAFFRGDALPGGTIDRHPGFGDPLPAAFVSSIRGVNLPWTLVASALIGVWLMFSRASLGSVPPIADSDHLVGALVVTVAIIAMAEVARPLRFLNVLFGLWLIAAPWLLQGSNVTGDVAGMVAGLALVALSLPRGRRSQEHYGSWDRLIV</sequence>
<evidence type="ECO:0000259" key="12">
    <source>
        <dbReference type="Pfam" id="PF03779"/>
    </source>
</evidence>
<feature type="transmembrane region" description="Helical" evidence="10">
    <location>
        <begin position="657"/>
        <end position="679"/>
    </location>
</feature>
<feature type="transmembrane region" description="Helical" evidence="10">
    <location>
        <begin position="770"/>
        <end position="787"/>
    </location>
</feature>
<organism evidence="14 15">
    <name type="scientific">Brevundimonas aurifodinae</name>
    <dbReference type="NCBI Taxonomy" id="1508312"/>
    <lineage>
        <taxon>Bacteria</taxon>
        <taxon>Pseudomonadati</taxon>
        <taxon>Pseudomonadota</taxon>
        <taxon>Alphaproteobacteria</taxon>
        <taxon>Caulobacterales</taxon>
        <taxon>Caulobacteraceae</taxon>
        <taxon>Brevundimonas</taxon>
    </lineage>
</organism>
<keyword evidence="6" id="KW-0560">Oxidoreductase</keyword>
<feature type="domain" description="NAD-dependent epimerase/dehydratase" evidence="11">
    <location>
        <begin position="11"/>
        <end position="234"/>
    </location>
</feature>
<dbReference type="InterPro" id="IPR038354">
    <property type="entry name" value="VKOR_sf"/>
</dbReference>
<keyword evidence="3 10" id="KW-0812">Transmembrane</keyword>
<dbReference type="InterPro" id="IPR036291">
    <property type="entry name" value="NAD(P)-bd_dom_sf"/>
</dbReference>
<evidence type="ECO:0000256" key="3">
    <source>
        <dbReference type="ARBA" id="ARBA00022692"/>
    </source>
</evidence>
<feature type="transmembrane region" description="Helical" evidence="10">
    <location>
        <begin position="630"/>
        <end position="651"/>
    </location>
</feature>
<dbReference type="InterPro" id="IPR012932">
    <property type="entry name" value="VKOR"/>
</dbReference>
<evidence type="ECO:0000256" key="8">
    <source>
        <dbReference type="ARBA" id="ARBA00023157"/>
    </source>
</evidence>
<evidence type="ECO:0000313" key="15">
    <source>
        <dbReference type="Proteomes" id="UP001445732"/>
    </source>
</evidence>
<dbReference type="EMBL" id="JBEGDD010000002">
    <property type="protein sequence ID" value="MEQ7154195.1"/>
    <property type="molecule type" value="Genomic_DNA"/>
</dbReference>
<proteinExistence type="inferred from homology"/>
<feature type="transmembrane region" description="Helical" evidence="10">
    <location>
        <begin position="737"/>
        <end position="758"/>
    </location>
</feature>
<evidence type="ECO:0000256" key="6">
    <source>
        <dbReference type="ARBA" id="ARBA00023002"/>
    </source>
</evidence>
<feature type="domain" description="SPW repeat-containing integral membrane" evidence="12">
    <location>
        <begin position="445"/>
        <end position="510"/>
    </location>
</feature>
<dbReference type="Pfam" id="PF07884">
    <property type="entry name" value="VKOR"/>
    <property type="match status" value="1"/>
</dbReference>
<keyword evidence="9" id="KW-0676">Redox-active center</keyword>
<dbReference type="Pfam" id="PF03779">
    <property type="entry name" value="SPW"/>
    <property type="match status" value="2"/>
</dbReference>
<feature type="transmembrane region" description="Helical" evidence="10">
    <location>
        <begin position="792"/>
        <end position="808"/>
    </location>
</feature>
<evidence type="ECO:0000313" key="14">
    <source>
        <dbReference type="EMBL" id="MEQ7154195.1"/>
    </source>
</evidence>
<gene>
    <name evidence="14" type="ORF">ABN401_03090</name>
</gene>
<feature type="domain" description="SPW repeat-containing integral membrane" evidence="12">
    <location>
        <begin position="739"/>
        <end position="831"/>
    </location>
</feature>
<comment type="subcellular location">
    <subcellularLocation>
        <location evidence="1">Membrane</location>
        <topology evidence="1">Multi-pass membrane protein</topology>
    </subcellularLocation>
</comment>
<dbReference type="InterPro" id="IPR005530">
    <property type="entry name" value="SPW"/>
</dbReference>
<evidence type="ECO:0000256" key="10">
    <source>
        <dbReference type="SAM" id="Phobius"/>
    </source>
</evidence>